<evidence type="ECO:0000313" key="3">
    <source>
        <dbReference type="EMBL" id="WZX29877.1"/>
    </source>
</evidence>
<reference evidence="4" key="1">
    <citation type="submission" date="2023-10" db="EMBL/GenBank/DDBJ databases">
        <title>Genome analysis and identification of Salinococcus sp. Bachu38 nov., a PGPR from the rhizosphere of Tamarix.</title>
        <authorList>
            <person name="Liang Z."/>
            <person name="Zhang X."/>
            <person name="Jia J."/>
            <person name="Chen X."/>
            <person name="Wang Y."/>
            <person name="Wang Q."/>
            <person name="Wang R."/>
        </authorList>
    </citation>
    <scope>NUCLEOTIDE SEQUENCE [LARGE SCALE GENOMIC DNA]</scope>
    <source>
        <strain evidence="4">Bachu38</strain>
    </source>
</reference>
<protein>
    <recommendedName>
        <fullName evidence="5">Secreted protein</fullName>
    </recommendedName>
</protein>
<evidence type="ECO:0008006" key="5">
    <source>
        <dbReference type="Google" id="ProtNLM"/>
    </source>
</evidence>
<proteinExistence type="predicted"/>
<feature type="signal peptide" evidence="2">
    <location>
        <begin position="1"/>
        <end position="18"/>
    </location>
</feature>
<dbReference type="Proteomes" id="UP001455384">
    <property type="component" value="Chromosome"/>
</dbReference>
<organism evidence="3 4">
    <name type="scientific">Salinicoccus bachuensis</name>
    <dbReference type="NCBI Taxonomy" id="3136731"/>
    <lineage>
        <taxon>Bacteria</taxon>
        <taxon>Bacillati</taxon>
        <taxon>Bacillota</taxon>
        <taxon>Bacilli</taxon>
        <taxon>Bacillales</taxon>
        <taxon>Staphylococcaceae</taxon>
        <taxon>Salinicoccus</taxon>
    </lineage>
</organism>
<dbReference type="PROSITE" id="PS51257">
    <property type="entry name" value="PROKAR_LIPOPROTEIN"/>
    <property type="match status" value="1"/>
</dbReference>
<keyword evidence="4" id="KW-1185">Reference proteome</keyword>
<keyword evidence="2" id="KW-0732">Signal</keyword>
<dbReference type="RefSeq" id="WP_342388412.1">
    <property type="nucleotide sequence ID" value="NZ_CP138333.2"/>
</dbReference>
<sequence>MKRFRLLVAATMLSTVMAACGMNNDSDEFDQQQTIDDTMNQQGQDGSDDGNNQE</sequence>
<feature type="compositionally biased region" description="Polar residues" evidence="1">
    <location>
        <begin position="31"/>
        <end position="54"/>
    </location>
</feature>
<accession>A0ABZ3CJ73</accession>
<evidence type="ECO:0000313" key="4">
    <source>
        <dbReference type="Proteomes" id="UP001455384"/>
    </source>
</evidence>
<dbReference type="EMBL" id="CP138333">
    <property type="protein sequence ID" value="WZX29877.1"/>
    <property type="molecule type" value="Genomic_DNA"/>
</dbReference>
<evidence type="ECO:0000256" key="1">
    <source>
        <dbReference type="SAM" id="MobiDB-lite"/>
    </source>
</evidence>
<feature type="region of interest" description="Disordered" evidence="1">
    <location>
        <begin position="22"/>
        <end position="54"/>
    </location>
</feature>
<gene>
    <name evidence="3" type="ORF">RQP18_01540</name>
</gene>
<feature type="chain" id="PRO_5046291775" description="Secreted protein" evidence="2">
    <location>
        <begin position="19"/>
        <end position="54"/>
    </location>
</feature>
<name>A0ABZ3CJ73_9STAP</name>
<evidence type="ECO:0000256" key="2">
    <source>
        <dbReference type="SAM" id="SignalP"/>
    </source>
</evidence>